<dbReference type="GeneID" id="54344637"/>
<keyword evidence="6" id="KW-0325">Glycoprotein</keyword>
<dbReference type="PANTHER" id="PTHR24269:SF16">
    <property type="entry name" value="PROTEIN SLG1"/>
    <property type="match status" value="1"/>
</dbReference>
<evidence type="ECO:0000256" key="3">
    <source>
        <dbReference type="ARBA" id="ARBA00022729"/>
    </source>
</evidence>
<feature type="domain" description="WSC" evidence="7">
    <location>
        <begin position="17"/>
        <end position="110"/>
    </location>
</feature>
<name>A0A6A5RAP4_9PLEO</name>
<evidence type="ECO:0000256" key="5">
    <source>
        <dbReference type="ARBA" id="ARBA00023136"/>
    </source>
</evidence>
<keyword evidence="4" id="KW-1133">Transmembrane helix</keyword>
<evidence type="ECO:0000256" key="2">
    <source>
        <dbReference type="ARBA" id="ARBA00022692"/>
    </source>
</evidence>
<evidence type="ECO:0000313" key="8">
    <source>
        <dbReference type="EMBL" id="KAF1923736.1"/>
    </source>
</evidence>
<accession>A0A6A5RAP4</accession>
<evidence type="ECO:0000313" key="9">
    <source>
        <dbReference type="Proteomes" id="UP000800082"/>
    </source>
</evidence>
<gene>
    <name evidence="8" type="ORF">M421DRAFT_104193</name>
</gene>
<dbReference type="InterPro" id="IPR002889">
    <property type="entry name" value="WSC_carb-bd"/>
</dbReference>
<proteinExistence type="predicted"/>
<dbReference type="Pfam" id="PF01822">
    <property type="entry name" value="WSC"/>
    <property type="match status" value="2"/>
</dbReference>
<evidence type="ECO:0000256" key="1">
    <source>
        <dbReference type="ARBA" id="ARBA00004167"/>
    </source>
</evidence>
<dbReference type="InterPro" id="IPR051836">
    <property type="entry name" value="Kremen_rcpt"/>
</dbReference>
<keyword evidence="3" id="KW-0732">Signal</keyword>
<sequence>MGNNPSVLSVGANLPAGWSYHGCYTDYGRRKLAGSLFVDTGNMTQASCVAFCDQNNYPYAGIEYGQECYCGLAIGAGSARSNETECDFPCPGNVSEACGSNNRLSVFYNSLADATQTNTGPNGTSRIGCLADNVYARALSVFQASGDSMTVAHCTSSCKAANYSTAGLEYGRECWCGDTLDNNATITDEGCDIRCTGNSSEFCGGSQRLDL</sequence>
<evidence type="ECO:0000256" key="4">
    <source>
        <dbReference type="ARBA" id="ARBA00022989"/>
    </source>
</evidence>
<keyword evidence="9" id="KW-1185">Reference proteome</keyword>
<comment type="subcellular location">
    <subcellularLocation>
        <location evidence="1">Membrane</location>
        <topology evidence="1">Single-pass membrane protein</topology>
    </subcellularLocation>
</comment>
<protein>
    <submittedName>
        <fullName evidence="8">WSC-domain-containing protein</fullName>
    </submittedName>
</protein>
<dbReference type="AlphaFoldDB" id="A0A6A5RAP4"/>
<dbReference type="EMBL" id="ML979001">
    <property type="protein sequence ID" value="KAF1923736.1"/>
    <property type="molecule type" value="Genomic_DNA"/>
</dbReference>
<dbReference type="SMART" id="SM00321">
    <property type="entry name" value="WSC"/>
    <property type="match status" value="2"/>
</dbReference>
<keyword evidence="5" id="KW-0472">Membrane</keyword>
<dbReference type="Proteomes" id="UP000800082">
    <property type="component" value="Unassembled WGS sequence"/>
</dbReference>
<organism evidence="8 9">
    <name type="scientific">Didymella exigua CBS 183.55</name>
    <dbReference type="NCBI Taxonomy" id="1150837"/>
    <lineage>
        <taxon>Eukaryota</taxon>
        <taxon>Fungi</taxon>
        <taxon>Dikarya</taxon>
        <taxon>Ascomycota</taxon>
        <taxon>Pezizomycotina</taxon>
        <taxon>Dothideomycetes</taxon>
        <taxon>Pleosporomycetidae</taxon>
        <taxon>Pleosporales</taxon>
        <taxon>Pleosporineae</taxon>
        <taxon>Didymellaceae</taxon>
        <taxon>Didymella</taxon>
    </lineage>
</organism>
<feature type="domain" description="WSC" evidence="7">
    <location>
        <begin position="123"/>
        <end position="211"/>
    </location>
</feature>
<dbReference type="PANTHER" id="PTHR24269">
    <property type="entry name" value="KREMEN PROTEIN"/>
    <property type="match status" value="1"/>
</dbReference>
<dbReference type="RefSeq" id="XP_033443989.1">
    <property type="nucleotide sequence ID" value="XM_033586991.1"/>
</dbReference>
<evidence type="ECO:0000259" key="7">
    <source>
        <dbReference type="PROSITE" id="PS51212"/>
    </source>
</evidence>
<dbReference type="OrthoDB" id="2019572at2759"/>
<dbReference type="PROSITE" id="PS51212">
    <property type="entry name" value="WSC"/>
    <property type="match status" value="2"/>
</dbReference>
<reference evidence="8" key="1">
    <citation type="journal article" date="2020" name="Stud. Mycol.">
        <title>101 Dothideomycetes genomes: a test case for predicting lifestyles and emergence of pathogens.</title>
        <authorList>
            <person name="Haridas S."/>
            <person name="Albert R."/>
            <person name="Binder M."/>
            <person name="Bloem J."/>
            <person name="Labutti K."/>
            <person name="Salamov A."/>
            <person name="Andreopoulos B."/>
            <person name="Baker S."/>
            <person name="Barry K."/>
            <person name="Bills G."/>
            <person name="Bluhm B."/>
            <person name="Cannon C."/>
            <person name="Castanera R."/>
            <person name="Culley D."/>
            <person name="Daum C."/>
            <person name="Ezra D."/>
            <person name="Gonzalez J."/>
            <person name="Henrissat B."/>
            <person name="Kuo A."/>
            <person name="Liang C."/>
            <person name="Lipzen A."/>
            <person name="Lutzoni F."/>
            <person name="Magnuson J."/>
            <person name="Mondo S."/>
            <person name="Nolan M."/>
            <person name="Ohm R."/>
            <person name="Pangilinan J."/>
            <person name="Park H.-J."/>
            <person name="Ramirez L."/>
            <person name="Alfaro M."/>
            <person name="Sun H."/>
            <person name="Tritt A."/>
            <person name="Yoshinaga Y."/>
            <person name="Zwiers L.-H."/>
            <person name="Turgeon B."/>
            <person name="Goodwin S."/>
            <person name="Spatafora J."/>
            <person name="Crous P."/>
            <person name="Grigoriev I."/>
        </authorList>
    </citation>
    <scope>NUCLEOTIDE SEQUENCE</scope>
    <source>
        <strain evidence="8">CBS 183.55</strain>
    </source>
</reference>
<dbReference type="GO" id="GO:0005886">
    <property type="term" value="C:plasma membrane"/>
    <property type="evidence" value="ECO:0007669"/>
    <property type="project" value="TreeGrafter"/>
</dbReference>
<evidence type="ECO:0000256" key="6">
    <source>
        <dbReference type="ARBA" id="ARBA00023180"/>
    </source>
</evidence>
<keyword evidence="2" id="KW-0812">Transmembrane</keyword>